<keyword evidence="2" id="KW-1185">Reference proteome</keyword>
<gene>
    <name evidence="1" type="ORF">FKW44_008294</name>
</gene>
<reference evidence="2" key="1">
    <citation type="submission" date="2021-01" db="EMBL/GenBank/DDBJ databases">
        <title>Caligus Genome Assembly.</title>
        <authorList>
            <person name="Gallardo-Escarate C."/>
        </authorList>
    </citation>
    <scope>NUCLEOTIDE SEQUENCE [LARGE SCALE GENOMIC DNA]</scope>
</reference>
<protein>
    <submittedName>
        <fullName evidence="1">Uncharacterized protein</fullName>
    </submittedName>
</protein>
<accession>A0A7T8KFV8</accession>
<dbReference type="EMBL" id="CP045894">
    <property type="protein sequence ID" value="QQP55185.1"/>
    <property type="molecule type" value="Genomic_DNA"/>
</dbReference>
<feature type="non-terminal residue" evidence="1">
    <location>
        <position position="1"/>
    </location>
</feature>
<dbReference type="AlphaFoldDB" id="A0A7T8KFV8"/>
<sequence length="227" mass="26670">VLGSFISIDEVDRTENKRMILEKLKYTSSTLSSFLSMNLPARVYVWNTLIIPKVIHLLRSTAYCEDLTLEVLEIESHFLFKDKPNKIFTRRRIALSKKWGGLGMVCFKNYWKSILFGWFRRILDDTTVWGKIVLQNLQNKIGVTKEDIEGCGPEKVLDMSRKISHFWEVNADINLEFSKQALKVMEWQEPVRDNPRLNFLDNTSVRKKLLSWVKFLTIVYFLRGVKC</sequence>
<evidence type="ECO:0000313" key="2">
    <source>
        <dbReference type="Proteomes" id="UP000595437"/>
    </source>
</evidence>
<dbReference type="OrthoDB" id="10072093at2759"/>
<dbReference type="Proteomes" id="UP000595437">
    <property type="component" value="Chromosome 5"/>
</dbReference>
<name>A0A7T8KFV8_CALRO</name>
<proteinExistence type="predicted"/>
<organism evidence="1 2">
    <name type="scientific">Caligus rogercresseyi</name>
    <name type="common">Sea louse</name>
    <dbReference type="NCBI Taxonomy" id="217165"/>
    <lineage>
        <taxon>Eukaryota</taxon>
        <taxon>Metazoa</taxon>
        <taxon>Ecdysozoa</taxon>
        <taxon>Arthropoda</taxon>
        <taxon>Crustacea</taxon>
        <taxon>Multicrustacea</taxon>
        <taxon>Hexanauplia</taxon>
        <taxon>Copepoda</taxon>
        <taxon>Siphonostomatoida</taxon>
        <taxon>Caligidae</taxon>
        <taxon>Caligus</taxon>
    </lineage>
</organism>
<evidence type="ECO:0000313" key="1">
    <source>
        <dbReference type="EMBL" id="QQP55185.1"/>
    </source>
</evidence>